<evidence type="ECO:0000313" key="1">
    <source>
        <dbReference type="EMBL" id="ADJ64710.1"/>
    </source>
</evidence>
<evidence type="ECO:0000313" key="2">
    <source>
        <dbReference type="Proteomes" id="UP000000329"/>
    </source>
</evidence>
<keyword evidence="2" id="KW-1185">Reference proteome</keyword>
<dbReference type="EMBL" id="CP002039">
    <property type="protein sequence ID" value="ADJ64710.1"/>
    <property type="molecule type" value="Genomic_DNA"/>
</dbReference>
<dbReference type="AlphaFoldDB" id="D8J1E1"/>
<reference evidence="1 2" key="1">
    <citation type="submission" date="2010-04" db="EMBL/GenBank/DDBJ databases">
        <title>The genome of Herbaspirillum seropedicae SmR1, an endophytic, nitrogen-fixing, plant-growth promoting beta-Proteobacteria.</title>
        <authorList>
            <person name="Pedrosa F.O."/>
            <person name="Monteiro R.A."/>
            <person name="Wassem R."/>
            <person name="Cruz L.M."/>
            <person name="Ayub R.A."/>
            <person name="Colauto N.B."/>
            <person name="Fernandez M.A."/>
            <person name="Fungaro M.H.P."/>
            <person name="Grisard E.C."/>
            <person name="Hungria M."/>
            <person name="Madeira H.M.F."/>
            <person name="Nodari R.O."/>
            <person name="Osaku C.A."/>
            <person name="Petzl-Erler M.L."/>
            <person name="Terenzi H."/>
            <person name="Vieira L.G.E."/>
            <person name="Almeida M.I.M."/>
            <person name="Alves L.R."/>
            <person name="Arantes O.M.N."/>
            <person name="Balsanelli E."/>
            <person name="Barcellos F.G."/>
            <person name="Baura V.A."/>
            <person name="Binde D.R."/>
            <person name="Campo R.J."/>
            <person name="Chubatsu L.S."/>
            <person name="Chueire L.M.O."/>
            <person name="Ciferri R.R."/>
            <person name="Correa L.C."/>
            <person name="da Conceicao Silva J.L."/>
            <person name="Dabul A.N.G."/>
            <person name="Dambros B.P."/>
            <person name="Faoro H."/>
            <person name="Favetti A."/>
            <person name="Friedermann G."/>
            <person name="Furlaneto M.C."/>
            <person name="Gasques L.S."/>
            <person name="Gimenes C.C.T."/>
            <person name="Gioppo N.M.R."/>
            <person name="Glienke-Blanco C."/>
            <person name="Godoy L.P."/>
            <person name="Guerra M.P."/>
            <person name="Karp S."/>
            <person name="Kava-Cordeiro V."/>
            <person name="Margarido V.P."/>
            <person name="Mathioni S.M."/>
            <person name="Menck-Soares M.A."/>
            <person name="Murace N.K."/>
            <person name="Nicolas M.F."/>
            <person name="Oliveira C.E.C."/>
            <person name="Pagnan N.A.B."/>
            <person name="Pamphile J.A."/>
            <person name="Patussi E.V."/>
            <person name="Pereira L.F.P."/>
            <person name="Pereira-Ferrari L."/>
            <person name="Pinto F.G.S."/>
            <person name="Precoma C."/>
            <person name="Prioli A.J."/>
            <person name="Prioli S.M.A.P."/>
            <person name="Raittz R.T."/>
            <person name="Ramos H.J.O."/>
            <person name="Ribeiro E.M.S.F."/>
            <person name="Rigo L.U."/>
            <person name="Rocha C.L.M.S.C."/>
            <person name="Rocha S.N."/>
            <person name="Santos K."/>
            <person name="Satori D."/>
            <person name="Silva A.G."/>
            <person name="Simao R.C.G."/>
            <person name="Soares M.A.M."/>
            <person name="Souza E.M."/>
            <person name="Steffens M.B.R."/>
            <person name="Steindel M."/>
            <person name="Tadra-Sfeir M.Z."/>
            <person name="Takahashi E.K."/>
            <person name="Torres R.A."/>
            <person name="Valle J.S."/>
            <person name="Vernal J.I."/>
            <person name="Vilas-Boas L.A."/>
            <person name="Watanabe M.A.E."/>
            <person name="Weiss V.A."/>
            <person name="Yates M.A."/>
            <person name="Souza E.M."/>
        </authorList>
    </citation>
    <scope>NUCLEOTIDE SEQUENCE [LARGE SCALE GENOMIC DNA]</scope>
    <source>
        <strain evidence="1 2">SmR1</strain>
    </source>
</reference>
<proteinExistence type="predicted"/>
<sequence>MGRTRKAVIVALQWRQSPLFVLVLLPLFCVWSRDIPSNITTSDIRYAHPPYPCLRET</sequence>
<protein>
    <submittedName>
        <fullName evidence="1">Uncharacterized protein</fullName>
    </submittedName>
</protein>
<name>D8J1E1_HERSS</name>
<organism evidence="1 2">
    <name type="scientific">Herbaspirillum seropedicae (strain SmR1)</name>
    <dbReference type="NCBI Taxonomy" id="757424"/>
    <lineage>
        <taxon>Bacteria</taxon>
        <taxon>Pseudomonadati</taxon>
        <taxon>Pseudomonadota</taxon>
        <taxon>Betaproteobacteria</taxon>
        <taxon>Burkholderiales</taxon>
        <taxon>Oxalobacteraceae</taxon>
        <taxon>Herbaspirillum</taxon>
    </lineage>
</organism>
<dbReference type="HOGENOM" id="CLU_2990530_0_0_4"/>
<dbReference type="KEGG" id="hse:Hsero_3229"/>
<gene>
    <name evidence="1" type="ordered locus">Hsero_3229</name>
</gene>
<accession>D8J1E1</accession>
<dbReference type="STRING" id="757424.Hsero_3229"/>
<dbReference type="Proteomes" id="UP000000329">
    <property type="component" value="Chromosome"/>
</dbReference>